<protein>
    <submittedName>
        <fullName evidence="3">Uncharacterized protein</fullName>
    </submittedName>
</protein>
<sequence length="74" mass="7206">MKATAVLMVVVLLVAAASDLQHAADAAGAPRRLLGAAAGDSPAMVSASMASSRPSGCTHDTNTPPNGPCPPNAP</sequence>
<name>J3MX85_ORYBR</name>
<dbReference type="EnsemblPlants" id="OB09G16140.1">
    <property type="protein sequence ID" value="OB09G16140.1"/>
    <property type="gene ID" value="OB09G16140"/>
</dbReference>
<keyword evidence="2" id="KW-0732">Signal</keyword>
<evidence type="ECO:0000256" key="2">
    <source>
        <dbReference type="SAM" id="SignalP"/>
    </source>
</evidence>
<evidence type="ECO:0000313" key="4">
    <source>
        <dbReference type="Proteomes" id="UP000006038"/>
    </source>
</evidence>
<reference evidence="3" key="1">
    <citation type="journal article" date="2013" name="Nat. Commun.">
        <title>Whole-genome sequencing of Oryza brachyantha reveals mechanisms underlying Oryza genome evolution.</title>
        <authorList>
            <person name="Chen J."/>
            <person name="Huang Q."/>
            <person name="Gao D."/>
            <person name="Wang J."/>
            <person name="Lang Y."/>
            <person name="Liu T."/>
            <person name="Li B."/>
            <person name="Bai Z."/>
            <person name="Luis Goicoechea J."/>
            <person name="Liang C."/>
            <person name="Chen C."/>
            <person name="Zhang W."/>
            <person name="Sun S."/>
            <person name="Liao Y."/>
            <person name="Zhang X."/>
            <person name="Yang L."/>
            <person name="Song C."/>
            <person name="Wang M."/>
            <person name="Shi J."/>
            <person name="Liu G."/>
            <person name="Liu J."/>
            <person name="Zhou H."/>
            <person name="Zhou W."/>
            <person name="Yu Q."/>
            <person name="An N."/>
            <person name="Chen Y."/>
            <person name="Cai Q."/>
            <person name="Wang B."/>
            <person name="Liu B."/>
            <person name="Min J."/>
            <person name="Huang Y."/>
            <person name="Wu H."/>
            <person name="Li Z."/>
            <person name="Zhang Y."/>
            <person name="Yin Y."/>
            <person name="Song W."/>
            <person name="Jiang J."/>
            <person name="Jackson S.A."/>
            <person name="Wing R.A."/>
            <person name="Wang J."/>
            <person name="Chen M."/>
        </authorList>
    </citation>
    <scope>NUCLEOTIDE SEQUENCE [LARGE SCALE GENOMIC DNA]</scope>
    <source>
        <strain evidence="3">cv. IRGC 101232</strain>
    </source>
</reference>
<dbReference type="Proteomes" id="UP000006038">
    <property type="component" value="Chromosome 9"/>
</dbReference>
<dbReference type="AlphaFoldDB" id="J3MX85"/>
<feature type="chain" id="PRO_5003774120" evidence="2">
    <location>
        <begin position="17"/>
        <end position="74"/>
    </location>
</feature>
<keyword evidence="4" id="KW-1185">Reference proteome</keyword>
<accession>J3MX85</accession>
<dbReference type="OMA" id="GASDCTH"/>
<feature type="compositionally biased region" description="Low complexity" evidence="1">
    <location>
        <begin position="38"/>
        <end position="55"/>
    </location>
</feature>
<organism evidence="3">
    <name type="scientific">Oryza brachyantha</name>
    <name type="common">malo sina</name>
    <dbReference type="NCBI Taxonomy" id="4533"/>
    <lineage>
        <taxon>Eukaryota</taxon>
        <taxon>Viridiplantae</taxon>
        <taxon>Streptophyta</taxon>
        <taxon>Embryophyta</taxon>
        <taxon>Tracheophyta</taxon>
        <taxon>Spermatophyta</taxon>
        <taxon>Magnoliopsida</taxon>
        <taxon>Liliopsida</taxon>
        <taxon>Poales</taxon>
        <taxon>Poaceae</taxon>
        <taxon>BOP clade</taxon>
        <taxon>Oryzoideae</taxon>
        <taxon>Oryzeae</taxon>
        <taxon>Oryzinae</taxon>
        <taxon>Oryza</taxon>
    </lineage>
</organism>
<feature type="signal peptide" evidence="2">
    <location>
        <begin position="1"/>
        <end position="16"/>
    </location>
</feature>
<feature type="compositionally biased region" description="Pro residues" evidence="1">
    <location>
        <begin position="65"/>
        <end position="74"/>
    </location>
</feature>
<evidence type="ECO:0000256" key="1">
    <source>
        <dbReference type="SAM" id="MobiDB-lite"/>
    </source>
</evidence>
<dbReference type="HOGENOM" id="CLU_196302_0_0_1"/>
<evidence type="ECO:0000313" key="3">
    <source>
        <dbReference type="EnsemblPlants" id="OB09G16140.1"/>
    </source>
</evidence>
<reference evidence="3" key="2">
    <citation type="submission" date="2013-04" db="UniProtKB">
        <authorList>
            <consortium name="EnsemblPlants"/>
        </authorList>
    </citation>
    <scope>IDENTIFICATION</scope>
</reference>
<dbReference type="Gramene" id="OB09G16140.1">
    <property type="protein sequence ID" value="OB09G16140.1"/>
    <property type="gene ID" value="OB09G16140"/>
</dbReference>
<proteinExistence type="predicted"/>
<feature type="region of interest" description="Disordered" evidence="1">
    <location>
        <begin position="38"/>
        <end position="74"/>
    </location>
</feature>